<keyword evidence="9 14" id="KW-0560">Oxidoreductase</keyword>
<evidence type="ECO:0000256" key="4">
    <source>
        <dbReference type="ARBA" id="ARBA00010617"/>
    </source>
</evidence>
<evidence type="ECO:0000256" key="13">
    <source>
        <dbReference type="PIRSR" id="PIRSR602401-1"/>
    </source>
</evidence>
<dbReference type="PANTHER" id="PTHR24300">
    <property type="entry name" value="CYTOCHROME P450 508A4-RELATED"/>
    <property type="match status" value="1"/>
</dbReference>
<dbReference type="InterPro" id="IPR002401">
    <property type="entry name" value="Cyt_P450_E_grp-I"/>
</dbReference>
<dbReference type="InterPro" id="IPR036396">
    <property type="entry name" value="Cyt_P450_sf"/>
</dbReference>
<dbReference type="PROSITE" id="PS00086">
    <property type="entry name" value="CYTOCHROME_P450"/>
    <property type="match status" value="1"/>
</dbReference>
<dbReference type="GO" id="GO:0006805">
    <property type="term" value="P:xenobiotic metabolic process"/>
    <property type="evidence" value="ECO:0007669"/>
    <property type="project" value="TreeGrafter"/>
</dbReference>
<keyword evidence="11 14" id="KW-0503">Monooxygenase</keyword>
<keyword evidence="5 13" id="KW-0349">Heme</keyword>
<keyword evidence="7" id="KW-0256">Endoplasmic reticulum</keyword>
<keyword evidence="6 13" id="KW-0479">Metal-binding</keyword>
<evidence type="ECO:0000256" key="7">
    <source>
        <dbReference type="ARBA" id="ARBA00022824"/>
    </source>
</evidence>
<dbReference type="PRINTS" id="PR00385">
    <property type="entry name" value="P450"/>
</dbReference>
<dbReference type="InterPro" id="IPR001128">
    <property type="entry name" value="Cyt_P450"/>
</dbReference>
<dbReference type="Pfam" id="PF00067">
    <property type="entry name" value="p450"/>
    <property type="match status" value="1"/>
</dbReference>
<protein>
    <submittedName>
        <fullName evidence="16 17">Cytochrome P450 2K6-like</fullName>
    </submittedName>
</protein>
<name>A0A9F3W175_PYTBI</name>
<dbReference type="InterPro" id="IPR017972">
    <property type="entry name" value="Cyt_P450_CS"/>
</dbReference>
<gene>
    <name evidence="16 17" type="primary">LOC103064497</name>
</gene>
<evidence type="ECO:0000256" key="8">
    <source>
        <dbReference type="ARBA" id="ARBA00022848"/>
    </source>
</evidence>
<comment type="subcellular location">
    <subcellularLocation>
        <location evidence="3">Endoplasmic reticulum membrane</location>
        <topology evidence="3">Peripheral membrane protein</topology>
    </subcellularLocation>
    <subcellularLocation>
        <location evidence="2">Microsome membrane</location>
        <topology evidence="2">Peripheral membrane protein</topology>
    </subcellularLocation>
</comment>
<dbReference type="PRINTS" id="PR00463">
    <property type="entry name" value="EP450I"/>
</dbReference>
<evidence type="ECO:0000313" key="16">
    <source>
        <dbReference type="RefSeq" id="XP_015746360.1"/>
    </source>
</evidence>
<dbReference type="GO" id="GO:0005506">
    <property type="term" value="F:iron ion binding"/>
    <property type="evidence" value="ECO:0007669"/>
    <property type="project" value="InterPro"/>
</dbReference>
<dbReference type="AlphaFoldDB" id="A0A9F3W175"/>
<sequence length="322" mass="37212">MTTAVSNIIVSILFGKRYDYEDATFLRLLKLINENMQLSGALDILIYNLFPRLASLFGSHKRRLKNRKELHDFLQAMFIERLKDLDENDPRSFIDSFLIRQREEKKTTTEGYFHYENLKAVVDDLFVAGTETTATTLRWAILLMMKYPEIQRKVQEEIAEVIGDLQPRTEHRARMPYTDAVIHEVQRFGDIIPINLPHATSMDITFKGFFIPKGTHIVPLLSSVLQDESQWEKPHEFYPEHFLDSEGKFVKKDAFLPFSAGRRVCAGENLAKMELFLFFTSLLQRFTFQPPPGTSKDDLDLTPAFAFTTPPMPYKTCAIPCS</sequence>
<comment type="cofactor">
    <cofactor evidence="1 13">
        <name>heme</name>
        <dbReference type="ChEBI" id="CHEBI:30413"/>
    </cofactor>
</comment>
<dbReference type="GeneID" id="103064497"/>
<proteinExistence type="inferred from homology"/>
<keyword evidence="15" id="KW-1185">Reference proteome</keyword>
<dbReference type="SUPFAM" id="SSF48264">
    <property type="entry name" value="Cytochrome P450"/>
    <property type="match status" value="1"/>
</dbReference>
<reference evidence="16 17" key="1">
    <citation type="submission" date="2025-04" db="UniProtKB">
        <authorList>
            <consortium name="RefSeq"/>
        </authorList>
    </citation>
    <scope>IDENTIFICATION</scope>
    <source>
        <tissue evidence="16 17">Liver</tissue>
    </source>
</reference>
<dbReference type="FunFam" id="1.10.630.10:FF:000238">
    <property type="entry name" value="Cytochrome P450 2A6"/>
    <property type="match status" value="1"/>
</dbReference>
<evidence type="ECO:0000256" key="2">
    <source>
        <dbReference type="ARBA" id="ARBA00004174"/>
    </source>
</evidence>
<evidence type="ECO:0000313" key="17">
    <source>
        <dbReference type="RefSeq" id="XP_015746361.1"/>
    </source>
</evidence>
<keyword evidence="12" id="KW-0472">Membrane</keyword>
<dbReference type="InterPro" id="IPR050182">
    <property type="entry name" value="Cytochrome_P450_fam2"/>
</dbReference>
<dbReference type="OMA" id="RCFANIV"/>
<evidence type="ECO:0000256" key="12">
    <source>
        <dbReference type="ARBA" id="ARBA00023136"/>
    </source>
</evidence>
<dbReference type="GO" id="GO:0005789">
    <property type="term" value="C:endoplasmic reticulum membrane"/>
    <property type="evidence" value="ECO:0007669"/>
    <property type="project" value="UniProtKB-SubCell"/>
</dbReference>
<keyword evidence="8" id="KW-0492">Microsome</keyword>
<dbReference type="GO" id="GO:0016712">
    <property type="term" value="F:oxidoreductase activity, acting on paired donors, with incorporation or reduction of molecular oxygen, reduced flavin or flavoprotein as one donor, and incorporation of one atom of oxygen"/>
    <property type="evidence" value="ECO:0007669"/>
    <property type="project" value="TreeGrafter"/>
</dbReference>
<evidence type="ECO:0000256" key="5">
    <source>
        <dbReference type="ARBA" id="ARBA00022617"/>
    </source>
</evidence>
<dbReference type="RefSeq" id="XP_015746361.1">
    <property type="nucleotide sequence ID" value="XM_015890875.2"/>
</dbReference>
<evidence type="ECO:0000256" key="11">
    <source>
        <dbReference type="ARBA" id="ARBA00023033"/>
    </source>
</evidence>
<evidence type="ECO:0000256" key="9">
    <source>
        <dbReference type="ARBA" id="ARBA00023002"/>
    </source>
</evidence>
<evidence type="ECO:0000256" key="10">
    <source>
        <dbReference type="ARBA" id="ARBA00023004"/>
    </source>
</evidence>
<feature type="binding site" description="axial binding residue" evidence="13">
    <location>
        <position position="265"/>
    </location>
    <ligand>
        <name>heme</name>
        <dbReference type="ChEBI" id="CHEBI:30413"/>
    </ligand>
    <ligandPart>
        <name>Fe</name>
        <dbReference type="ChEBI" id="CHEBI:18248"/>
    </ligandPart>
</feature>
<comment type="similarity">
    <text evidence="4 14">Belongs to the cytochrome P450 family.</text>
</comment>
<dbReference type="KEGG" id="pbi:103064497"/>
<dbReference type="GO" id="GO:0006082">
    <property type="term" value="P:organic acid metabolic process"/>
    <property type="evidence" value="ECO:0007669"/>
    <property type="project" value="TreeGrafter"/>
</dbReference>
<dbReference type="OrthoDB" id="1055148at2759"/>
<accession>A0A9F3W175</accession>
<dbReference type="PANTHER" id="PTHR24300:SF302">
    <property type="entry name" value="CYTOCHROME P450"/>
    <property type="match status" value="1"/>
</dbReference>
<evidence type="ECO:0000313" key="15">
    <source>
        <dbReference type="Proteomes" id="UP000695026"/>
    </source>
</evidence>
<evidence type="ECO:0000256" key="14">
    <source>
        <dbReference type="RuleBase" id="RU000461"/>
    </source>
</evidence>
<evidence type="ECO:0000256" key="1">
    <source>
        <dbReference type="ARBA" id="ARBA00001971"/>
    </source>
</evidence>
<keyword evidence="10 13" id="KW-0408">Iron</keyword>
<dbReference type="RefSeq" id="XP_015746360.1">
    <property type="nucleotide sequence ID" value="XM_015890874.2"/>
</dbReference>
<evidence type="ECO:0000256" key="6">
    <source>
        <dbReference type="ARBA" id="ARBA00022723"/>
    </source>
</evidence>
<dbReference type="Proteomes" id="UP000695026">
    <property type="component" value="Unplaced"/>
</dbReference>
<organism evidence="15 16">
    <name type="scientific">Python bivittatus</name>
    <name type="common">Burmese python</name>
    <name type="synonym">Python molurus bivittatus</name>
    <dbReference type="NCBI Taxonomy" id="176946"/>
    <lineage>
        <taxon>Eukaryota</taxon>
        <taxon>Metazoa</taxon>
        <taxon>Chordata</taxon>
        <taxon>Craniata</taxon>
        <taxon>Vertebrata</taxon>
        <taxon>Euteleostomi</taxon>
        <taxon>Lepidosauria</taxon>
        <taxon>Squamata</taxon>
        <taxon>Bifurcata</taxon>
        <taxon>Unidentata</taxon>
        <taxon>Episquamata</taxon>
        <taxon>Toxicofera</taxon>
        <taxon>Serpentes</taxon>
        <taxon>Henophidia</taxon>
        <taxon>Pythonidae</taxon>
        <taxon>Python</taxon>
    </lineage>
</organism>
<evidence type="ECO:0000256" key="3">
    <source>
        <dbReference type="ARBA" id="ARBA00004406"/>
    </source>
</evidence>
<dbReference type="Gene3D" id="1.10.630.10">
    <property type="entry name" value="Cytochrome P450"/>
    <property type="match status" value="1"/>
</dbReference>
<dbReference type="GO" id="GO:0020037">
    <property type="term" value="F:heme binding"/>
    <property type="evidence" value="ECO:0007669"/>
    <property type="project" value="InterPro"/>
</dbReference>